<proteinExistence type="predicted"/>
<organism evidence="2 3">
    <name type="scientific">Bemisia tabaci</name>
    <name type="common">Sweetpotato whitefly</name>
    <name type="synonym">Aleurodes tabaci</name>
    <dbReference type="NCBI Taxonomy" id="7038"/>
    <lineage>
        <taxon>Eukaryota</taxon>
        <taxon>Metazoa</taxon>
        <taxon>Ecdysozoa</taxon>
        <taxon>Arthropoda</taxon>
        <taxon>Hexapoda</taxon>
        <taxon>Insecta</taxon>
        <taxon>Pterygota</taxon>
        <taxon>Neoptera</taxon>
        <taxon>Paraneoptera</taxon>
        <taxon>Hemiptera</taxon>
        <taxon>Sternorrhyncha</taxon>
        <taxon>Aleyrodoidea</taxon>
        <taxon>Aleyrodidae</taxon>
        <taxon>Aleyrodinae</taxon>
        <taxon>Bemisia</taxon>
    </lineage>
</organism>
<gene>
    <name evidence="2" type="ORF">BEMITA_LOCUS1262</name>
</gene>
<dbReference type="Pfam" id="PF18648">
    <property type="entry name" value="ADPRTs_Tse2"/>
    <property type="match status" value="1"/>
</dbReference>
<dbReference type="EMBL" id="OU963862">
    <property type="protein sequence ID" value="CAH0381637.1"/>
    <property type="molecule type" value="Genomic_DNA"/>
</dbReference>
<accession>A0A9P0A0D5</accession>
<reference evidence="2" key="1">
    <citation type="submission" date="2021-12" db="EMBL/GenBank/DDBJ databases">
        <authorList>
            <person name="King R."/>
        </authorList>
    </citation>
    <scope>NUCLEOTIDE SEQUENCE</scope>
</reference>
<keyword evidence="3" id="KW-1185">Reference proteome</keyword>
<sequence length="150" mass="17471">MKRFTVLPVTLFRIQHKLPVELRDHATQMAKQRTSFDLKTHTEKKLVRPMEGDKFHTPNGLSLRPKGQTMAQILTEFRGSPTIFCIQAGTPLPERCVLLHEHTDHYSLQVAEEMPLDEFNTILNEYLKKHPIITKKAWLEAWNDPDDQDN</sequence>
<dbReference type="InterPro" id="IPR041018">
    <property type="entry name" value="ADPRTs_Tse2"/>
</dbReference>
<dbReference type="Proteomes" id="UP001152759">
    <property type="component" value="Chromosome 1"/>
</dbReference>
<evidence type="ECO:0000313" key="3">
    <source>
        <dbReference type="Proteomes" id="UP001152759"/>
    </source>
</evidence>
<evidence type="ECO:0000313" key="2">
    <source>
        <dbReference type="EMBL" id="CAH0381637.1"/>
    </source>
</evidence>
<name>A0A9P0A0D5_BEMTA</name>
<protein>
    <recommendedName>
        <fullName evidence="1">Tse2 ADP-ribosyltransferase toxin domain-containing protein</fullName>
    </recommendedName>
</protein>
<dbReference type="AlphaFoldDB" id="A0A9P0A0D5"/>
<feature type="domain" description="Tse2 ADP-ribosyltransferase toxin" evidence="1">
    <location>
        <begin position="10"/>
        <end position="138"/>
    </location>
</feature>
<evidence type="ECO:0000259" key="1">
    <source>
        <dbReference type="Pfam" id="PF18648"/>
    </source>
</evidence>